<proteinExistence type="predicted"/>
<dbReference type="EMBL" id="JADOBI010000008">
    <property type="protein sequence ID" value="MBF7981358.1"/>
    <property type="molecule type" value="Genomic_DNA"/>
</dbReference>
<sequence>MTDTDDIADRIAEIILSPETITGLVHGVLTVPLDFGYLVYGVFDTDSRYKHETTRIRMADAIKNDILNYENIINAVSMIFNSFNKYLSESEQDKVYRNVIASIIGRMGTNTIISIIAAAVLERVSFITATFKSRPIAALTGVLLIGGMMERSIRTSERLEQQSPDVYKTLRLRNYDLLYFLFEASTQPFVDAIQVRVTQGAPAFRKIMEKLRIKLDA</sequence>
<evidence type="ECO:0008006" key="3">
    <source>
        <dbReference type="Google" id="ProtNLM"/>
    </source>
</evidence>
<gene>
    <name evidence="1" type="ORF">IV433_18235</name>
</gene>
<evidence type="ECO:0000313" key="2">
    <source>
        <dbReference type="Proteomes" id="UP000636811"/>
    </source>
</evidence>
<comment type="caution">
    <text evidence="1">The sequence shown here is derived from an EMBL/GenBank/DDBJ whole genome shotgun (WGS) entry which is preliminary data.</text>
</comment>
<keyword evidence="2" id="KW-1185">Reference proteome</keyword>
<dbReference type="Proteomes" id="UP000636811">
    <property type="component" value="Unassembled WGS sequence"/>
</dbReference>
<protein>
    <recommendedName>
        <fullName evidence="3">DUF697 domain-containing protein</fullName>
    </recommendedName>
</protein>
<organism evidence="1 2">
    <name type="scientific">Rahnella laticis</name>
    <dbReference type="NCBI Taxonomy" id="2787622"/>
    <lineage>
        <taxon>Bacteria</taxon>
        <taxon>Pseudomonadati</taxon>
        <taxon>Pseudomonadota</taxon>
        <taxon>Gammaproteobacteria</taxon>
        <taxon>Enterobacterales</taxon>
        <taxon>Yersiniaceae</taxon>
        <taxon>Rahnella</taxon>
    </lineage>
</organism>
<name>A0ABS0E8D8_9GAMM</name>
<dbReference type="RefSeq" id="WP_195815342.1">
    <property type="nucleotide sequence ID" value="NZ_JADOBI010000008.1"/>
</dbReference>
<reference evidence="1 2" key="1">
    <citation type="submission" date="2020-11" db="EMBL/GenBank/DDBJ databases">
        <title>Taxonomic investigation of Rahnella strains.</title>
        <authorList>
            <person name="Lee S.D."/>
        </authorList>
    </citation>
    <scope>NUCLEOTIDE SEQUENCE [LARGE SCALE GENOMIC DNA]</scope>
    <source>
        <strain evidence="1 2">SAP-17</strain>
    </source>
</reference>
<accession>A0ABS0E8D8</accession>
<evidence type="ECO:0000313" key="1">
    <source>
        <dbReference type="EMBL" id="MBF7981358.1"/>
    </source>
</evidence>